<name>A0A6S6S576_9BACT</name>
<dbReference type="PANTHER" id="PTHR36985">
    <property type="entry name" value="TRANSLOCATION AND ASSEMBLY MODULE SUBUNIT TAMB"/>
    <property type="match status" value="1"/>
</dbReference>
<dbReference type="GO" id="GO:0009306">
    <property type="term" value="P:protein secretion"/>
    <property type="evidence" value="ECO:0007669"/>
    <property type="project" value="InterPro"/>
</dbReference>
<keyword evidence="4" id="KW-0472">Membrane</keyword>
<organism evidence="6">
    <name type="scientific">uncultured Sulfurovum sp</name>
    <dbReference type="NCBI Taxonomy" id="269237"/>
    <lineage>
        <taxon>Bacteria</taxon>
        <taxon>Pseudomonadati</taxon>
        <taxon>Campylobacterota</taxon>
        <taxon>Epsilonproteobacteria</taxon>
        <taxon>Campylobacterales</taxon>
        <taxon>Sulfurovaceae</taxon>
        <taxon>Sulfurovum</taxon>
        <taxon>environmental samples</taxon>
    </lineage>
</organism>
<dbReference type="Pfam" id="PF04357">
    <property type="entry name" value="TamB"/>
    <property type="match status" value="1"/>
</dbReference>
<reference evidence="6" key="1">
    <citation type="submission" date="2020-01" db="EMBL/GenBank/DDBJ databases">
        <authorList>
            <person name="Meier V. D."/>
            <person name="Meier V D."/>
        </authorList>
    </citation>
    <scope>NUCLEOTIDE SEQUENCE</scope>
    <source>
        <strain evidence="6">HLG_WM_MAG_05</strain>
    </source>
</reference>
<dbReference type="PANTHER" id="PTHR36985:SF1">
    <property type="entry name" value="TRANSLOCATION AND ASSEMBLY MODULE SUBUNIT TAMB"/>
    <property type="match status" value="1"/>
</dbReference>
<keyword evidence="3" id="KW-1133">Transmembrane helix</keyword>
<dbReference type="GO" id="GO:0097347">
    <property type="term" value="C:TAM protein secretion complex"/>
    <property type="evidence" value="ECO:0007669"/>
    <property type="project" value="TreeGrafter"/>
</dbReference>
<dbReference type="GO" id="GO:0005886">
    <property type="term" value="C:plasma membrane"/>
    <property type="evidence" value="ECO:0007669"/>
    <property type="project" value="InterPro"/>
</dbReference>
<evidence type="ECO:0000256" key="2">
    <source>
        <dbReference type="ARBA" id="ARBA00022692"/>
    </source>
</evidence>
<evidence type="ECO:0000313" key="6">
    <source>
        <dbReference type="EMBL" id="CAA6804812.1"/>
    </source>
</evidence>
<proteinExistence type="predicted"/>
<gene>
    <name evidence="6" type="ORF">HELGO_WM11879</name>
</gene>
<protein>
    <recommendedName>
        <fullName evidence="5">Translocation and assembly module TamB C-terminal domain-containing protein</fullName>
    </recommendedName>
</protein>
<dbReference type="InterPro" id="IPR007452">
    <property type="entry name" value="TamB_C"/>
</dbReference>
<dbReference type="EMBL" id="CACVAU010000015">
    <property type="protein sequence ID" value="CAA6804812.1"/>
    <property type="molecule type" value="Genomic_DNA"/>
</dbReference>
<evidence type="ECO:0000256" key="1">
    <source>
        <dbReference type="ARBA" id="ARBA00004167"/>
    </source>
</evidence>
<feature type="domain" description="Translocation and assembly module TamB C-terminal" evidence="5">
    <location>
        <begin position="752"/>
        <end position="1031"/>
    </location>
</feature>
<dbReference type="AlphaFoldDB" id="A0A6S6S576"/>
<sequence length="1032" mass="118536">MALLLFIVTDSRSVKYIAQNSLETLDLSYESIEGNLFNGLDVKKLKYKDKLLLDSVLIYWNPLSLFYDKLTITQIDAQGVEIDNVLSMLHTLGSSDSEEALFLDYALVLNASHFDINPYVYEGVKFSSFVFETGMIKVDKDLTLNSEGFYLKFDSDISNVEVNGKVEDSVLLIDDLKLKNISAEDIRRLTVRLQTKYQAIEVSNTQQFMPIKDIQIEHILGTMKAVQYGDLKIKGAKLDLYEGRIDPYNNFTYQVKRADFRGETNFGVLKYDGYIKNSQIEAEGNIFLNKLLFTQYELPLNFKEFKKLPSTLRLNHDAVWIDIEHNAKKILALENDFNIDSIRAKHKLHYDYETEILDIKSKLFGSMTYADEFILNNEIYLDEDNFSYKGDVKVQKTKALPAGFSDYLLSALGGKFKGDSETFDMNLTSELLLASFKMEDYSKGVLALKSKAKNIELNHFIEDLPLAINNEKMAFESKSSFDFKNFNNSQILFDINTNILDINTIMTLEKPYRVTWFSKIKNTKRLREMFPKVKFSKLQVLDGDILLEDNNHIINIYNNFFKLFMKYDPNISLLKKAQLILEGERFNLLRDQRGNLSLISTINNIETFLEKIKSYYDVKLPNIRGEADIRLIYEPNGTLNVHIKSPKLEYVSDKKVTNFYSVDFSFSIDESANIVLDEYQFKLDDNGYLNTFYSMKQSYLSLKDTHINISQFWLNDEVEISGAYDVEKQLGNLKVDSKAYTFRTKDFTLILGLKAMVKIDKNQFNIEGDINILGDTIRYEVVGTDIVEDSDIIIIQDQVQVKASLFNNFKLYLKVKSTKPLKYITENINVEFLNEVSILKNYNQEMLITGMSTITKGYYELEDKRFTLDKSHLYFTGDIKKPLLDIKANYEQEQYTIHIFISGTTDNPIVNFNSEPFLTQQEILSLILFDGTGSSSGKGAEAYTILGGTFAKGLIKSLGISVDHLLLGTDADEEFSLEIGKKISDDVSVLYLHKDGLDGVKVRLEHSKNFETDIIIQPPNTSSIEFLYKQDR</sequence>
<evidence type="ECO:0000256" key="3">
    <source>
        <dbReference type="ARBA" id="ARBA00022989"/>
    </source>
</evidence>
<evidence type="ECO:0000256" key="4">
    <source>
        <dbReference type="ARBA" id="ARBA00023136"/>
    </source>
</evidence>
<keyword evidence="2" id="KW-0812">Transmembrane</keyword>
<accession>A0A6S6S576</accession>
<comment type="subcellular location">
    <subcellularLocation>
        <location evidence="1">Membrane</location>
        <topology evidence="1">Single-pass membrane protein</topology>
    </subcellularLocation>
</comment>
<evidence type="ECO:0000259" key="5">
    <source>
        <dbReference type="Pfam" id="PF04357"/>
    </source>
</evidence>